<dbReference type="KEGG" id="gom:D7316_05290"/>
<feature type="domain" description="Methyltransferase" evidence="3">
    <location>
        <begin position="38"/>
        <end position="127"/>
    </location>
</feature>
<protein>
    <submittedName>
        <fullName evidence="4">Trans-aconitate 2-methyltransferase</fullName>
        <ecNumber evidence="4">2.1.1.144</ecNumber>
    </submittedName>
</protein>
<evidence type="ECO:0000256" key="2">
    <source>
        <dbReference type="ARBA" id="ARBA00022679"/>
    </source>
</evidence>
<dbReference type="InterPro" id="IPR029063">
    <property type="entry name" value="SAM-dependent_MTases_sf"/>
</dbReference>
<organism evidence="4 5">
    <name type="scientific">Gordonia insulae</name>
    <dbReference type="NCBI Taxonomy" id="2420509"/>
    <lineage>
        <taxon>Bacteria</taxon>
        <taxon>Bacillati</taxon>
        <taxon>Actinomycetota</taxon>
        <taxon>Actinomycetes</taxon>
        <taxon>Mycobacteriales</taxon>
        <taxon>Gordoniaceae</taxon>
        <taxon>Gordonia</taxon>
    </lineage>
</organism>
<dbReference type="Proteomes" id="UP000271469">
    <property type="component" value="Chromosome"/>
</dbReference>
<evidence type="ECO:0000313" key="4">
    <source>
        <dbReference type="EMBL" id="AZG48670.1"/>
    </source>
</evidence>
<keyword evidence="5" id="KW-1185">Reference proteome</keyword>
<evidence type="ECO:0000256" key="1">
    <source>
        <dbReference type="ARBA" id="ARBA00022603"/>
    </source>
</evidence>
<dbReference type="SUPFAM" id="SSF53335">
    <property type="entry name" value="S-adenosyl-L-methionine-dependent methyltransferases"/>
    <property type="match status" value="1"/>
</dbReference>
<dbReference type="InterPro" id="IPR041698">
    <property type="entry name" value="Methyltransf_25"/>
</dbReference>
<dbReference type="CDD" id="cd02440">
    <property type="entry name" value="AdoMet_MTases"/>
    <property type="match status" value="1"/>
</dbReference>
<evidence type="ECO:0000313" key="5">
    <source>
        <dbReference type="Proteomes" id="UP000271469"/>
    </source>
</evidence>
<dbReference type="PANTHER" id="PTHR43861">
    <property type="entry name" value="TRANS-ACONITATE 2-METHYLTRANSFERASE-RELATED"/>
    <property type="match status" value="1"/>
</dbReference>
<keyword evidence="2 4" id="KW-0808">Transferase</keyword>
<dbReference type="AlphaFoldDB" id="A0A3G8JWR7"/>
<name>A0A3G8JWR7_9ACTN</name>
<reference evidence="4 5" key="1">
    <citation type="submission" date="2018-11" db="EMBL/GenBank/DDBJ databases">
        <title>Gordonia insulae sp. nov., isolated from an island soil.</title>
        <authorList>
            <person name="Kim Y.S."/>
            <person name="Kim S.B."/>
        </authorList>
    </citation>
    <scope>NUCLEOTIDE SEQUENCE [LARGE SCALE GENOMIC DNA]</scope>
    <source>
        <strain evidence="4 5">MMS17-SY073</strain>
    </source>
</reference>
<dbReference type="Gene3D" id="3.40.50.150">
    <property type="entry name" value="Vaccinia Virus protein VP39"/>
    <property type="match status" value="1"/>
</dbReference>
<dbReference type="EMBL" id="CP033972">
    <property type="protein sequence ID" value="AZG48670.1"/>
    <property type="molecule type" value="Genomic_DNA"/>
</dbReference>
<sequence length="257" mass="28094">MSLVADWDGTRYGVVSDLQRTMAAESLALLRLDGTEQVLDVGCGDGYVTAQIADQLPHGAIVGIDPSPRMIEAARQRATAATFEIGDVVTLDVTDAVDVVTSFNALHWVHDQATAYRNIASALRPGGRALVVFVCEGPRRSVEQVAMDVTRDDRWADAFGDFAAPFVHPDPDTFDTLVVDAGFEIAERTVVDKTWDFGSRDAFAQWCTVGFGDWTGHLPDAAAHDFVEAVVDRYTEIVGRVGVFAFYQLRAELTRPR</sequence>
<accession>A0A3G8JWR7</accession>
<gene>
    <name evidence="4" type="primary">tam_5</name>
    <name evidence="4" type="ORF">D7316_05290</name>
</gene>
<keyword evidence="1 4" id="KW-0489">Methyltransferase</keyword>
<dbReference type="EC" id="2.1.1.144" evidence="4"/>
<proteinExistence type="predicted"/>
<dbReference type="PANTHER" id="PTHR43861:SF1">
    <property type="entry name" value="TRANS-ACONITATE 2-METHYLTRANSFERASE"/>
    <property type="match status" value="1"/>
</dbReference>
<evidence type="ECO:0000259" key="3">
    <source>
        <dbReference type="Pfam" id="PF13649"/>
    </source>
</evidence>
<dbReference type="Pfam" id="PF13649">
    <property type="entry name" value="Methyltransf_25"/>
    <property type="match status" value="1"/>
</dbReference>
<dbReference type="GO" id="GO:0032259">
    <property type="term" value="P:methylation"/>
    <property type="evidence" value="ECO:0007669"/>
    <property type="project" value="UniProtKB-KW"/>
</dbReference>
<dbReference type="GO" id="GO:0030798">
    <property type="term" value="F:trans-aconitate 2-methyltransferase activity"/>
    <property type="evidence" value="ECO:0007669"/>
    <property type="project" value="UniProtKB-EC"/>
</dbReference>